<protein>
    <recommendedName>
        <fullName evidence="5">Outer membrane protein H</fullName>
    </recommendedName>
</protein>
<evidence type="ECO:0000256" key="3">
    <source>
        <dbReference type="SAM" id="Phobius"/>
    </source>
</evidence>
<evidence type="ECO:0000256" key="1">
    <source>
        <dbReference type="ARBA" id="ARBA00009091"/>
    </source>
</evidence>
<keyword evidence="3" id="KW-0472">Membrane</keyword>
<dbReference type="SUPFAM" id="SSF111384">
    <property type="entry name" value="OmpH-like"/>
    <property type="match status" value="1"/>
</dbReference>
<feature type="transmembrane region" description="Helical" evidence="3">
    <location>
        <begin position="6"/>
        <end position="24"/>
    </location>
</feature>
<sequence>MKGTSLVISIVLFIAVAVLYILYFTGIKSIAPVAEGQSVPGAQNGLRIAYVKTDSLILNYDLAQDLHDEFTRKQEAYTKEYAAKRSAFEKEAAAFQEKVKRGGFLTEQRAIQERDRLMGKEQEIVNLDKELSSKLSDIQAENNKKLLDNVINYLKKYNETHNYDYILNASNILIGNESYNITALVLKALNEEYQASKGTK</sequence>
<keyword evidence="2" id="KW-0732">Signal</keyword>
<dbReference type="GO" id="GO:0051082">
    <property type="term" value="F:unfolded protein binding"/>
    <property type="evidence" value="ECO:0007669"/>
    <property type="project" value="InterPro"/>
</dbReference>
<evidence type="ECO:0000256" key="2">
    <source>
        <dbReference type="ARBA" id="ARBA00022729"/>
    </source>
</evidence>
<evidence type="ECO:0008006" key="5">
    <source>
        <dbReference type="Google" id="ProtNLM"/>
    </source>
</evidence>
<evidence type="ECO:0000313" key="4">
    <source>
        <dbReference type="EMBL" id="VAW24512.1"/>
    </source>
</evidence>
<dbReference type="SMART" id="SM00935">
    <property type="entry name" value="OmpH"/>
    <property type="match status" value="1"/>
</dbReference>
<dbReference type="Gene3D" id="3.30.910.20">
    <property type="entry name" value="Skp domain"/>
    <property type="match status" value="1"/>
</dbReference>
<keyword evidence="3" id="KW-0812">Transmembrane</keyword>
<proteinExistence type="inferred from homology"/>
<accession>A0A3B0UD81</accession>
<dbReference type="EMBL" id="UOEP01000217">
    <property type="protein sequence ID" value="VAW24512.1"/>
    <property type="molecule type" value="Genomic_DNA"/>
</dbReference>
<dbReference type="AlphaFoldDB" id="A0A3B0UD81"/>
<dbReference type="PANTHER" id="PTHR35089:SF1">
    <property type="entry name" value="CHAPERONE PROTEIN SKP"/>
    <property type="match status" value="1"/>
</dbReference>
<dbReference type="InterPro" id="IPR024930">
    <property type="entry name" value="Skp_dom_sf"/>
</dbReference>
<keyword evidence="3" id="KW-1133">Transmembrane helix</keyword>
<comment type="similarity">
    <text evidence="1">Belongs to the Skp family.</text>
</comment>
<reference evidence="4" key="1">
    <citation type="submission" date="2018-06" db="EMBL/GenBank/DDBJ databases">
        <authorList>
            <person name="Zhirakovskaya E."/>
        </authorList>
    </citation>
    <scope>NUCLEOTIDE SEQUENCE</scope>
</reference>
<name>A0A3B0UD81_9ZZZZ</name>
<dbReference type="PANTHER" id="PTHR35089">
    <property type="entry name" value="CHAPERONE PROTEIN SKP"/>
    <property type="match status" value="1"/>
</dbReference>
<dbReference type="InterPro" id="IPR005632">
    <property type="entry name" value="Chaperone_Skp"/>
</dbReference>
<dbReference type="Pfam" id="PF03938">
    <property type="entry name" value="OmpH"/>
    <property type="match status" value="1"/>
</dbReference>
<dbReference type="GO" id="GO:0005829">
    <property type="term" value="C:cytosol"/>
    <property type="evidence" value="ECO:0007669"/>
    <property type="project" value="TreeGrafter"/>
</dbReference>
<organism evidence="4">
    <name type="scientific">hydrothermal vent metagenome</name>
    <dbReference type="NCBI Taxonomy" id="652676"/>
    <lineage>
        <taxon>unclassified sequences</taxon>
        <taxon>metagenomes</taxon>
        <taxon>ecological metagenomes</taxon>
    </lineage>
</organism>
<dbReference type="GO" id="GO:0050821">
    <property type="term" value="P:protein stabilization"/>
    <property type="evidence" value="ECO:0007669"/>
    <property type="project" value="TreeGrafter"/>
</dbReference>
<gene>
    <name evidence="4" type="ORF">MNBD_BACTEROID01-2179</name>
</gene>